<evidence type="ECO:0000313" key="2">
    <source>
        <dbReference type="EMBL" id="KAG2189599.1"/>
    </source>
</evidence>
<feature type="region of interest" description="Disordered" evidence="1">
    <location>
        <begin position="1"/>
        <end position="23"/>
    </location>
</feature>
<feature type="region of interest" description="Disordered" evidence="1">
    <location>
        <begin position="159"/>
        <end position="199"/>
    </location>
</feature>
<proteinExistence type="predicted"/>
<dbReference type="OrthoDB" id="6771842at2759"/>
<dbReference type="AlphaFoldDB" id="A0A8H7QAY8"/>
<accession>A0A8H7QAY8</accession>
<sequence>MPKAQQGKRITRYNKSNENNSPKIRGEYMHWKKRVAKQQEKKRVDLLLEVTLNDNGKLLKNCLGINMGKRPIGVTPLKIAKDIADSLIQLGGPKSLDGKAVLARIRRFNKSYKDAYKILLHTGSGTNENGESIEGDRNTDVANPGNSCGNTIPLVAYTSSSSTPSVASSPSAGPSSPSVITQRHATGTSHSPSSTRYSGKKKIINDALFGHGDNDTDKMNELAENYVKQMIDFKKSQDEANRHIYEKHLEKQREMEKKNYQTKLLIDFTRSTCRERGLSDEETDKKSC</sequence>
<gene>
    <name evidence="2" type="ORF">INT46_003055</name>
</gene>
<name>A0A8H7QAY8_9FUNG</name>
<dbReference type="Proteomes" id="UP000650833">
    <property type="component" value="Unassembled WGS sequence"/>
</dbReference>
<evidence type="ECO:0000313" key="3">
    <source>
        <dbReference type="Proteomes" id="UP000650833"/>
    </source>
</evidence>
<protein>
    <submittedName>
        <fullName evidence="2">Uncharacterized protein</fullName>
    </submittedName>
</protein>
<feature type="compositionally biased region" description="Low complexity" evidence="1">
    <location>
        <begin position="159"/>
        <end position="179"/>
    </location>
</feature>
<reference evidence="2" key="1">
    <citation type="submission" date="2020-12" db="EMBL/GenBank/DDBJ databases">
        <title>Metabolic potential, ecology and presence of endohyphal bacteria is reflected in genomic diversity of Mucoromycotina.</title>
        <authorList>
            <person name="Muszewska A."/>
            <person name="Okrasinska A."/>
            <person name="Steczkiewicz K."/>
            <person name="Drgas O."/>
            <person name="Orlowska M."/>
            <person name="Perlinska-Lenart U."/>
            <person name="Aleksandrzak-Piekarczyk T."/>
            <person name="Szatraj K."/>
            <person name="Zielenkiewicz U."/>
            <person name="Pilsyk S."/>
            <person name="Malc E."/>
            <person name="Mieczkowski P."/>
            <person name="Kruszewska J.S."/>
            <person name="Biernat P."/>
            <person name="Pawlowska J."/>
        </authorList>
    </citation>
    <scope>NUCLEOTIDE SEQUENCE</scope>
    <source>
        <strain evidence="2">CBS 226.32</strain>
    </source>
</reference>
<feature type="region of interest" description="Disordered" evidence="1">
    <location>
        <begin position="124"/>
        <end position="146"/>
    </location>
</feature>
<feature type="compositionally biased region" description="Polar residues" evidence="1">
    <location>
        <begin position="180"/>
        <end position="197"/>
    </location>
</feature>
<comment type="caution">
    <text evidence="2">The sequence shown here is derived from an EMBL/GenBank/DDBJ whole genome shotgun (WGS) entry which is preliminary data.</text>
</comment>
<organism evidence="2 3">
    <name type="scientific">Mucor plumbeus</name>
    <dbReference type="NCBI Taxonomy" id="97098"/>
    <lineage>
        <taxon>Eukaryota</taxon>
        <taxon>Fungi</taxon>
        <taxon>Fungi incertae sedis</taxon>
        <taxon>Mucoromycota</taxon>
        <taxon>Mucoromycotina</taxon>
        <taxon>Mucoromycetes</taxon>
        <taxon>Mucorales</taxon>
        <taxon>Mucorineae</taxon>
        <taxon>Mucoraceae</taxon>
        <taxon>Mucor</taxon>
    </lineage>
</organism>
<keyword evidence="3" id="KW-1185">Reference proteome</keyword>
<feature type="compositionally biased region" description="Polar residues" evidence="1">
    <location>
        <begin position="13"/>
        <end position="22"/>
    </location>
</feature>
<dbReference type="EMBL" id="JAEPRC010001389">
    <property type="protein sequence ID" value="KAG2189599.1"/>
    <property type="molecule type" value="Genomic_DNA"/>
</dbReference>
<evidence type="ECO:0000256" key="1">
    <source>
        <dbReference type="SAM" id="MobiDB-lite"/>
    </source>
</evidence>